<evidence type="ECO:0000313" key="2">
    <source>
        <dbReference type="EMBL" id="JAG35050.1"/>
    </source>
</evidence>
<dbReference type="InterPro" id="IPR036397">
    <property type="entry name" value="RNaseH_sf"/>
</dbReference>
<dbReference type="AlphaFoldDB" id="A0A0A9YZQ7"/>
<proteinExistence type="predicted"/>
<dbReference type="Pfam" id="PF03184">
    <property type="entry name" value="DDE_1"/>
    <property type="match status" value="1"/>
</dbReference>
<accession>A0A0A9YZQ7</accession>
<organism evidence="2">
    <name type="scientific">Lygus hesperus</name>
    <name type="common">Western plant bug</name>
    <dbReference type="NCBI Taxonomy" id="30085"/>
    <lineage>
        <taxon>Eukaryota</taxon>
        <taxon>Metazoa</taxon>
        <taxon>Ecdysozoa</taxon>
        <taxon>Arthropoda</taxon>
        <taxon>Hexapoda</taxon>
        <taxon>Insecta</taxon>
        <taxon>Pterygota</taxon>
        <taxon>Neoptera</taxon>
        <taxon>Paraneoptera</taxon>
        <taxon>Hemiptera</taxon>
        <taxon>Heteroptera</taxon>
        <taxon>Panheteroptera</taxon>
        <taxon>Cimicomorpha</taxon>
        <taxon>Miridae</taxon>
        <taxon>Mirini</taxon>
        <taxon>Lygus</taxon>
    </lineage>
</organism>
<evidence type="ECO:0000259" key="1">
    <source>
        <dbReference type="Pfam" id="PF03184"/>
    </source>
</evidence>
<protein>
    <submittedName>
        <fullName evidence="2">Tigger transposable element-derived protein 1</fullName>
    </submittedName>
</protein>
<dbReference type="GO" id="GO:0005634">
    <property type="term" value="C:nucleus"/>
    <property type="evidence" value="ECO:0007669"/>
    <property type="project" value="TreeGrafter"/>
</dbReference>
<sequence>DWGMGKSENGWMTGATFFEYITKIFEPWLEENEIPRPVIYFMDGHTSHLTYHLSDFCMKKNIIMIALPPNTTHFMQPMDVSVFRSLKEIWKTTVHSWRVKHMNVMLKKKDFCPLLDEVIRGISPTIVKSGFRKCGLVPWDMRATAVFS</sequence>
<name>A0A0A9YZQ7_LYGHE</name>
<dbReference type="InterPro" id="IPR050863">
    <property type="entry name" value="CenT-Element_Derived"/>
</dbReference>
<dbReference type="PANTHER" id="PTHR19303">
    <property type="entry name" value="TRANSPOSON"/>
    <property type="match status" value="1"/>
</dbReference>
<dbReference type="PANTHER" id="PTHR19303:SF71">
    <property type="entry name" value="ZINC FINGER PHD-TYPE DOMAIN-CONTAINING PROTEIN"/>
    <property type="match status" value="1"/>
</dbReference>
<reference evidence="2" key="2">
    <citation type="submission" date="2014-07" db="EMBL/GenBank/DDBJ databases">
        <authorList>
            <person name="Hull J."/>
        </authorList>
    </citation>
    <scope>NUCLEOTIDE SEQUENCE</scope>
</reference>
<feature type="non-terminal residue" evidence="2">
    <location>
        <position position="1"/>
    </location>
</feature>
<dbReference type="InterPro" id="IPR004875">
    <property type="entry name" value="DDE_SF_endonuclease_dom"/>
</dbReference>
<dbReference type="Gene3D" id="3.30.420.10">
    <property type="entry name" value="Ribonuclease H-like superfamily/Ribonuclease H"/>
    <property type="match status" value="1"/>
</dbReference>
<dbReference type="GO" id="GO:0003677">
    <property type="term" value="F:DNA binding"/>
    <property type="evidence" value="ECO:0007669"/>
    <property type="project" value="TreeGrafter"/>
</dbReference>
<gene>
    <name evidence="2" type="primary">TIGD1</name>
    <name evidence="2" type="ORF">CM83_103239</name>
</gene>
<feature type="domain" description="DDE-1" evidence="1">
    <location>
        <begin position="7"/>
        <end position="107"/>
    </location>
</feature>
<dbReference type="EMBL" id="GBHO01008554">
    <property type="protein sequence ID" value="JAG35050.1"/>
    <property type="molecule type" value="Transcribed_RNA"/>
</dbReference>
<reference evidence="2" key="1">
    <citation type="journal article" date="2014" name="PLoS ONE">
        <title>Transcriptome-Based Identification of ABC Transporters in the Western Tarnished Plant Bug Lygus hesperus.</title>
        <authorList>
            <person name="Hull J.J."/>
            <person name="Chaney K."/>
            <person name="Geib S.M."/>
            <person name="Fabrick J.A."/>
            <person name="Brent C.S."/>
            <person name="Walsh D."/>
            <person name="Lavine L.C."/>
        </authorList>
    </citation>
    <scope>NUCLEOTIDE SEQUENCE</scope>
</reference>